<name>A0ABN6SCL4_9BIFI</name>
<keyword evidence="2 10" id="KW-0436">Ligase</keyword>
<evidence type="ECO:0000256" key="11">
    <source>
        <dbReference type="RuleBase" id="RU004136"/>
    </source>
</evidence>
<reference evidence="15 16" key="1">
    <citation type="journal article" date="2023" name="Microbiol. Spectr.">
        <title>Symbiosis of Carpenter Bees with Uncharacterized Lactic Acid Bacteria Showing NAD Auxotrophy.</title>
        <authorList>
            <person name="Kawasaki S."/>
            <person name="Ozawa K."/>
            <person name="Mori T."/>
            <person name="Yamamoto A."/>
            <person name="Ito M."/>
            <person name="Ohkuma M."/>
            <person name="Sakamoto M."/>
            <person name="Matsutani M."/>
        </authorList>
    </citation>
    <scope>NUCLEOTIDE SEQUENCE [LARGE SCALE GENOMIC DNA]</scope>
    <source>
        <strain evidence="15 16">Kim37-2</strain>
    </source>
</reference>
<dbReference type="Gene3D" id="3.90.190.20">
    <property type="entry name" value="Mur ligase, C-terminal domain"/>
    <property type="match status" value="1"/>
</dbReference>
<keyword evidence="8 10" id="KW-0131">Cell cycle</keyword>
<dbReference type="InterPro" id="IPR051046">
    <property type="entry name" value="MurCDEF_CellWall_CoF430Synth"/>
</dbReference>
<organism evidence="15 16">
    <name type="scientific">Bombiscardovia nodaiensis</name>
    <dbReference type="NCBI Taxonomy" id="2932181"/>
    <lineage>
        <taxon>Bacteria</taxon>
        <taxon>Bacillati</taxon>
        <taxon>Actinomycetota</taxon>
        <taxon>Actinomycetes</taxon>
        <taxon>Bifidobacteriales</taxon>
        <taxon>Bifidobacteriaceae</taxon>
        <taxon>Bombiscardovia</taxon>
    </lineage>
</organism>
<evidence type="ECO:0000256" key="7">
    <source>
        <dbReference type="ARBA" id="ARBA00022984"/>
    </source>
</evidence>
<dbReference type="HAMAP" id="MF_02019">
    <property type="entry name" value="MurF"/>
    <property type="match status" value="1"/>
</dbReference>
<evidence type="ECO:0000313" key="15">
    <source>
        <dbReference type="EMBL" id="BDR53274.1"/>
    </source>
</evidence>
<dbReference type="InterPro" id="IPR013221">
    <property type="entry name" value="Mur_ligase_cen"/>
</dbReference>
<gene>
    <name evidence="10 15" type="primary">murF</name>
    <name evidence="15" type="ORF">KIM372_11810</name>
</gene>
<dbReference type="Pfam" id="PF02875">
    <property type="entry name" value="Mur_ligase_C"/>
    <property type="match status" value="1"/>
</dbReference>
<comment type="subcellular location">
    <subcellularLocation>
        <location evidence="10 11">Cytoplasm</location>
    </subcellularLocation>
</comment>
<keyword evidence="6 10" id="KW-0133">Cell shape</keyword>
<dbReference type="EMBL" id="AP026798">
    <property type="protein sequence ID" value="BDR53274.1"/>
    <property type="molecule type" value="Genomic_DNA"/>
</dbReference>
<keyword evidence="1 10" id="KW-0963">Cytoplasm</keyword>
<dbReference type="Pfam" id="PF01225">
    <property type="entry name" value="Mur_ligase"/>
    <property type="match status" value="1"/>
</dbReference>
<evidence type="ECO:0000256" key="8">
    <source>
        <dbReference type="ARBA" id="ARBA00023306"/>
    </source>
</evidence>
<evidence type="ECO:0000256" key="6">
    <source>
        <dbReference type="ARBA" id="ARBA00022960"/>
    </source>
</evidence>
<dbReference type="Gene3D" id="3.40.1390.10">
    <property type="entry name" value="MurE/MurF, N-terminal domain"/>
    <property type="match status" value="1"/>
</dbReference>
<keyword evidence="4 10" id="KW-0547">Nucleotide-binding</keyword>
<dbReference type="PANTHER" id="PTHR43024">
    <property type="entry name" value="UDP-N-ACETYLMURAMOYL-TRIPEPTIDE--D-ALANYL-D-ALANINE LIGASE"/>
    <property type="match status" value="1"/>
</dbReference>
<evidence type="ECO:0000256" key="5">
    <source>
        <dbReference type="ARBA" id="ARBA00022840"/>
    </source>
</evidence>
<dbReference type="Proteomes" id="UP001321766">
    <property type="component" value="Chromosome"/>
</dbReference>
<dbReference type="SUPFAM" id="SSF63418">
    <property type="entry name" value="MurE/MurF N-terminal domain"/>
    <property type="match status" value="1"/>
</dbReference>
<evidence type="ECO:0000313" key="16">
    <source>
        <dbReference type="Proteomes" id="UP001321766"/>
    </source>
</evidence>
<dbReference type="InterPro" id="IPR000713">
    <property type="entry name" value="Mur_ligase_N"/>
</dbReference>
<comment type="catalytic activity">
    <reaction evidence="10 11">
        <text>D-alanyl-D-alanine + UDP-N-acetyl-alpha-D-muramoyl-L-alanyl-gamma-D-glutamyl-meso-2,6-diaminopimelate + ATP = UDP-N-acetyl-alpha-D-muramoyl-L-alanyl-gamma-D-glutamyl-meso-2,6-diaminopimeloyl-D-alanyl-D-alanine + ADP + phosphate + H(+)</text>
        <dbReference type="Rhea" id="RHEA:28374"/>
        <dbReference type="ChEBI" id="CHEBI:15378"/>
        <dbReference type="ChEBI" id="CHEBI:30616"/>
        <dbReference type="ChEBI" id="CHEBI:43474"/>
        <dbReference type="ChEBI" id="CHEBI:57822"/>
        <dbReference type="ChEBI" id="CHEBI:61386"/>
        <dbReference type="ChEBI" id="CHEBI:83905"/>
        <dbReference type="ChEBI" id="CHEBI:456216"/>
        <dbReference type="EC" id="6.3.2.10"/>
    </reaction>
</comment>
<dbReference type="GO" id="GO:0016874">
    <property type="term" value="F:ligase activity"/>
    <property type="evidence" value="ECO:0007669"/>
    <property type="project" value="UniProtKB-KW"/>
</dbReference>
<evidence type="ECO:0000259" key="14">
    <source>
        <dbReference type="Pfam" id="PF08245"/>
    </source>
</evidence>
<dbReference type="InterPro" id="IPR036615">
    <property type="entry name" value="Mur_ligase_C_dom_sf"/>
</dbReference>
<dbReference type="EC" id="6.3.2.10" evidence="10 11"/>
<proteinExistence type="inferred from homology"/>
<comment type="similarity">
    <text evidence="10">Belongs to the MurCDEF family. MurF subfamily.</text>
</comment>
<evidence type="ECO:0000259" key="13">
    <source>
        <dbReference type="Pfam" id="PF02875"/>
    </source>
</evidence>
<dbReference type="InterPro" id="IPR035911">
    <property type="entry name" value="MurE/MurF_N"/>
</dbReference>
<dbReference type="PANTHER" id="PTHR43024:SF1">
    <property type="entry name" value="UDP-N-ACETYLMURAMOYL-TRIPEPTIDE--D-ALANYL-D-ALANINE LIGASE"/>
    <property type="match status" value="1"/>
</dbReference>
<protein>
    <recommendedName>
        <fullName evidence="10 11">UDP-N-acetylmuramoyl-tripeptide--D-alanyl-D-alanine ligase</fullName>
        <ecNumber evidence="10 11">6.3.2.10</ecNumber>
    </recommendedName>
    <alternativeName>
        <fullName evidence="10">D-alanyl-D-alanine-adding enzyme</fullName>
    </alternativeName>
</protein>
<feature type="domain" description="Mur ligase N-terminal catalytic" evidence="12">
    <location>
        <begin position="36"/>
        <end position="105"/>
    </location>
</feature>
<dbReference type="SUPFAM" id="SSF53244">
    <property type="entry name" value="MurD-like peptide ligases, peptide-binding domain"/>
    <property type="match status" value="1"/>
</dbReference>
<dbReference type="Gene3D" id="3.40.1190.10">
    <property type="entry name" value="Mur-like, catalytic domain"/>
    <property type="match status" value="1"/>
</dbReference>
<dbReference type="InterPro" id="IPR036565">
    <property type="entry name" value="Mur-like_cat_sf"/>
</dbReference>
<evidence type="ECO:0000256" key="4">
    <source>
        <dbReference type="ARBA" id="ARBA00022741"/>
    </source>
</evidence>
<keyword evidence="7 10" id="KW-0573">Peptidoglycan synthesis</keyword>
<sequence>MMMPMSLPEVAQAVSGRLEYPVAGGQRTHAEVDVVRSVVTDSRQVEPGALFVAVPGERSDGHDFVGRAAGLGACAALVSHLLPECALAQIVVDDTVKALGRLAAHNIERRRTLEAPFSVVGITGSVGKTTTKDLLAGMLTRLGPTVAPVGSFNNEIGLPLTALKVGPETRYLVAEMGASQVGDIAYLTSIVPPDIAVVLKVGVAHLGVFGSVERIAQAKSEIVQGLLPGGVSVLNADDERVAAMAQLSPGPVEWFGLSSSLRSGDGCSLDMTASHITSDAFGHPSFDLQARDEQPVPTRMSLSGTHNVMNALAAATVAHYLGLSTTAISQELAEHERISAHRMAVSQVERAGAHFTLIDDSFNANPDSMRAGLKALASWGAGGLGASKPYRIAVLGGMLELGEQTLDLHHSIGAYCAQLGLNALVAVGGEDAGLSAMAQAMVEGARAEYARLHAADSSQTETVLLAQGADQADKLVTELAGQHPGSVVLLKGSHFSGLSGVAQEWLGDRLGVVR</sequence>
<evidence type="ECO:0000259" key="12">
    <source>
        <dbReference type="Pfam" id="PF01225"/>
    </source>
</evidence>
<comment type="pathway">
    <text evidence="10 11">Cell wall biogenesis; peptidoglycan biosynthesis.</text>
</comment>
<evidence type="ECO:0000256" key="1">
    <source>
        <dbReference type="ARBA" id="ARBA00022490"/>
    </source>
</evidence>
<dbReference type="InterPro" id="IPR004101">
    <property type="entry name" value="Mur_ligase_C"/>
</dbReference>
<dbReference type="Pfam" id="PF08245">
    <property type="entry name" value="Mur_ligase_M"/>
    <property type="match status" value="1"/>
</dbReference>
<evidence type="ECO:0000256" key="9">
    <source>
        <dbReference type="ARBA" id="ARBA00023316"/>
    </source>
</evidence>
<feature type="binding site" evidence="10">
    <location>
        <begin position="124"/>
        <end position="130"/>
    </location>
    <ligand>
        <name>ATP</name>
        <dbReference type="ChEBI" id="CHEBI:30616"/>
    </ligand>
</feature>
<keyword evidence="5 10" id="KW-0067">ATP-binding</keyword>
<comment type="function">
    <text evidence="10 11">Involved in cell wall formation. Catalyzes the final step in the synthesis of UDP-N-acetylmuramoyl-pentapeptide, the precursor of murein.</text>
</comment>
<evidence type="ECO:0000256" key="3">
    <source>
        <dbReference type="ARBA" id="ARBA00022618"/>
    </source>
</evidence>
<evidence type="ECO:0000256" key="10">
    <source>
        <dbReference type="HAMAP-Rule" id="MF_02019"/>
    </source>
</evidence>
<feature type="domain" description="Mur ligase C-terminal" evidence="13">
    <location>
        <begin position="342"/>
        <end position="493"/>
    </location>
</feature>
<feature type="domain" description="Mur ligase central" evidence="14">
    <location>
        <begin position="122"/>
        <end position="318"/>
    </location>
</feature>
<dbReference type="InterPro" id="IPR005863">
    <property type="entry name" value="UDP-N-AcMur_synth"/>
</dbReference>
<dbReference type="NCBIfam" id="TIGR01143">
    <property type="entry name" value="murF"/>
    <property type="match status" value="1"/>
</dbReference>
<keyword evidence="3 10" id="KW-0132">Cell division</keyword>
<keyword evidence="16" id="KW-1185">Reference proteome</keyword>
<accession>A0ABN6SCL4</accession>
<dbReference type="SUPFAM" id="SSF53623">
    <property type="entry name" value="MurD-like peptide ligases, catalytic domain"/>
    <property type="match status" value="1"/>
</dbReference>
<evidence type="ECO:0000256" key="2">
    <source>
        <dbReference type="ARBA" id="ARBA00022598"/>
    </source>
</evidence>
<keyword evidence="9 10" id="KW-0961">Cell wall biogenesis/degradation</keyword>